<dbReference type="CDD" id="cd00207">
    <property type="entry name" value="fer2"/>
    <property type="match status" value="1"/>
</dbReference>
<dbReference type="InterPro" id="IPR001041">
    <property type="entry name" value="2Fe-2S_ferredoxin-type"/>
</dbReference>
<dbReference type="GO" id="GO:0030151">
    <property type="term" value="F:molybdenum ion binding"/>
    <property type="evidence" value="ECO:0007669"/>
    <property type="project" value="InterPro"/>
</dbReference>
<dbReference type="InterPro" id="IPR005302">
    <property type="entry name" value="MoCF_Sase_C"/>
</dbReference>
<reference evidence="6 7" key="1">
    <citation type="submission" date="2018-06" db="EMBL/GenBank/DDBJ databases">
        <title>Freshwater and sediment microbial communities from various areas in North America, analyzing microbe dynamics in response to fracking.</title>
        <authorList>
            <person name="Lamendella R."/>
        </authorList>
    </citation>
    <scope>NUCLEOTIDE SEQUENCE [LARGE SCALE GENOMIC DNA]</scope>
    <source>
        <strain evidence="6 7">3b_TX</strain>
    </source>
</reference>
<comment type="cofactor">
    <cofactor evidence="1">
        <name>FAD</name>
        <dbReference type="ChEBI" id="CHEBI:57692"/>
    </cofactor>
</comment>
<dbReference type="Gene3D" id="3.10.20.30">
    <property type="match status" value="1"/>
</dbReference>
<proteinExistence type="predicted"/>
<dbReference type="InterPro" id="IPR036010">
    <property type="entry name" value="2Fe-2S_ferredoxin-like_sf"/>
</dbReference>
<dbReference type="InterPro" id="IPR017927">
    <property type="entry name" value="FAD-bd_FR_type"/>
</dbReference>
<dbReference type="EMBL" id="QNSB01000002">
    <property type="protein sequence ID" value="RBP73649.1"/>
    <property type="molecule type" value="Genomic_DNA"/>
</dbReference>
<name>A0A366IP20_9MICO</name>
<comment type="caution">
    <text evidence="6">The sequence shown here is derived from an EMBL/GenBank/DDBJ whole genome shotgun (WGS) entry which is preliminary data.</text>
</comment>
<dbReference type="Pfam" id="PF00111">
    <property type="entry name" value="Fer2"/>
    <property type="match status" value="1"/>
</dbReference>
<dbReference type="InterPro" id="IPR011037">
    <property type="entry name" value="Pyrv_Knase-like_insert_dom_sf"/>
</dbReference>
<keyword evidence="7" id="KW-1185">Reference proteome</keyword>
<dbReference type="SUPFAM" id="SSF54292">
    <property type="entry name" value="2Fe-2S ferredoxin-like"/>
    <property type="match status" value="1"/>
</dbReference>
<dbReference type="InterPro" id="IPR039261">
    <property type="entry name" value="FNR_nucleotide-bd"/>
</dbReference>
<evidence type="ECO:0000259" key="3">
    <source>
        <dbReference type="PROSITE" id="PS51085"/>
    </source>
</evidence>
<dbReference type="InterPro" id="IPR012675">
    <property type="entry name" value="Beta-grasp_dom_sf"/>
</dbReference>
<dbReference type="PANTHER" id="PTHR47354:SF5">
    <property type="entry name" value="PROTEIN RFBI"/>
    <property type="match status" value="1"/>
</dbReference>
<sequence>MREAHPRAQVLESHPRARGRAHGCDSYNRAMRIAELHRFPVKGFPAERIDSADIRRGRGIVGDRAAALTNGSVDVPDGSWQRYSAFTVLKNDTGLQGWQVSASPASAEPAAAAVTITLTAPDGTATTFRTDDAGRRAASARFLSDRIRAQGPCRRRLVAAEQGMFDSRSAGISIINPATVAALGGDLDPLRFRGNVLVEGLAPFAEFGLIGTIVRLGEARVAITESIERCPATTVDPATAEVDVNVPRILAATCGHLHCGVYGRILDSGIARTGDAIEIEGEAPAELIAGDRTPRMMSVVERTTVGDGIVEIVLRDELGWIGGHDEPGTNLRVHLDRDGPFWRTYTITEVAGDVVRIAVRVLGRGSRTVTGLEVGERILVSGPHGTMTAARVFEGTTALVTAGIGITPGLALLRGAVPPAADRIRLIHVDRGGRTGRLWDRVLDRARGLGRIAVEARLHDTARSGRPSRADLVEWLRGCDSALVCGPAGFTRTVLAAAAEAGVRRIHRETFASPSPDLSEAVARYGPAEVTLEDSGTSFVWEPEQGTLLDALEARGVPASSSCRGGSCGTCALPLRAGGVDYPVEPVARAAADEVLACSAVPAGPIRLGI</sequence>
<dbReference type="PROSITE" id="PS51340">
    <property type="entry name" value="MOSC"/>
    <property type="match status" value="1"/>
</dbReference>
<evidence type="ECO:0008006" key="8">
    <source>
        <dbReference type="Google" id="ProtNLM"/>
    </source>
</evidence>
<accession>A0A366IP20</accession>
<dbReference type="Proteomes" id="UP000253509">
    <property type="component" value="Unassembled WGS sequence"/>
</dbReference>
<dbReference type="GO" id="GO:0030170">
    <property type="term" value="F:pyridoxal phosphate binding"/>
    <property type="evidence" value="ECO:0007669"/>
    <property type="project" value="InterPro"/>
</dbReference>
<evidence type="ECO:0000256" key="2">
    <source>
        <dbReference type="SAM" id="MobiDB-lite"/>
    </source>
</evidence>
<dbReference type="SUPFAM" id="SSF52343">
    <property type="entry name" value="Ferredoxin reductase-like, C-terminal NADP-linked domain"/>
    <property type="match status" value="1"/>
</dbReference>
<evidence type="ECO:0000259" key="4">
    <source>
        <dbReference type="PROSITE" id="PS51340"/>
    </source>
</evidence>
<dbReference type="InterPro" id="IPR017938">
    <property type="entry name" value="Riboflavin_synthase-like_b-brl"/>
</dbReference>
<dbReference type="PROSITE" id="PS51085">
    <property type="entry name" value="2FE2S_FER_2"/>
    <property type="match status" value="1"/>
</dbReference>
<feature type="domain" description="MOSC" evidence="4">
    <location>
        <begin position="135"/>
        <end position="280"/>
    </location>
</feature>
<dbReference type="InterPro" id="IPR006058">
    <property type="entry name" value="2Fe2S_fd_BS"/>
</dbReference>
<protein>
    <recommendedName>
        <fullName evidence="8">Ferredoxin-NADP reductase</fullName>
    </recommendedName>
</protein>
<dbReference type="GO" id="GO:0051537">
    <property type="term" value="F:2 iron, 2 sulfur cluster binding"/>
    <property type="evidence" value="ECO:0007669"/>
    <property type="project" value="InterPro"/>
</dbReference>
<dbReference type="SUPFAM" id="SSF50800">
    <property type="entry name" value="PK beta-barrel domain-like"/>
    <property type="match status" value="1"/>
</dbReference>
<evidence type="ECO:0000313" key="7">
    <source>
        <dbReference type="Proteomes" id="UP000253509"/>
    </source>
</evidence>
<dbReference type="AlphaFoldDB" id="A0A366IP20"/>
<organism evidence="6 7">
    <name type="scientific">Brevibacterium celere</name>
    <dbReference type="NCBI Taxonomy" id="225845"/>
    <lineage>
        <taxon>Bacteria</taxon>
        <taxon>Bacillati</taxon>
        <taxon>Actinomycetota</taxon>
        <taxon>Actinomycetes</taxon>
        <taxon>Micrococcales</taxon>
        <taxon>Brevibacteriaceae</taxon>
        <taxon>Brevibacterium</taxon>
    </lineage>
</organism>
<dbReference type="Gene3D" id="2.40.30.10">
    <property type="entry name" value="Translation factors"/>
    <property type="match status" value="1"/>
</dbReference>
<feature type="domain" description="2Fe-2S ferredoxin-type" evidence="3">
    <location>
        <begin position="528"/>
        <end position="610"/>
    </location>
</feature>
<dbReference type="PANTHER" id="PTHR47354">
    <property type="entry name" value="NADH OXIDOREDUCTASE HCR"/>
    <property type="match status" value="1"/>
</dbReference>
<evidence type="ECO:0000259" key="5">
    <source>
        <dbReference type="PROSITE" id="PS51384"/>
    </source>
</evidence>
<dbReference type="Gene3D" id="2.40.33.20">
    <property type="entry name" value="PK beta-barrel domain-like"/>
    <property type="match status" value="1"/>
</dbReference>
<dbReference type="InterPro" id="IPR050415">
    <property type="entry name" value="MRET"/>
</dbReference>
<evidence type="ECO:0000313" key="6">
    <source>
        <dbReference type="EMBL" id="RBP73649.1"/>
    </source>
</evidence>
<gene>
    <name evidence="6" type="ORF">DFO65_102177</name>
</gene>
<dbReference type="PROSITE" id="PS00197">
    <property type="entry name" value="2FE2S_FER_1"/>
    <property type="match status" value="1"/>
</dbReference>
<evidence type="ECO:0000256" key="1">
    <source>
        <dbReference type="ARBA" id="ARBA00001974"/>
    </source>
</evidence>
<dbReference type="Gene3D" id="3.40.50.80">
    <property type="entry name" value="Nucleotide-binding domain of ferredoxin-NADP reductase (FNR) module"/>
    <property type="match status" value="1"/>
</dbReference>
<dbReference type="SUPFAM" id="SSF63380">
    <property type="entry name" value="Riboflavin synthase domain-like"/>
    <property type="match status" value="1"/>
</dbReference>
<dbReference type="Pfam" id="PF03473">
    <property type="entry name" value="MOSC"/>
    <property type="match status" value="1"/>
</dbReference>
<feature type="domain" description="FAD-binding FR-type" evidence="5">
    <location>
        <begin position="292"/>
        <end position="390"/>
    </location>
</feature>
<dbReference type="PROSITE" id="PS51384">
    <property type="entry name" value="FAD_FR"/>
    <property type="match status" value="1"/>
</dbReference>
<dbReference type="GO" id="GO:0016491">
    <property type="term" value="F:oxidoreductase activity"/>
    <property type="evidence" value="ECO:0007669"/>
    <property type="project" value="InterPro"/>
</dbReference>
<feature type="region of interest" description="Disordered" evidence="2">
    <location>
        <begin position="1"/>
        <end position="23"/>
    </location>
</feature>